<dbReference type="OrthoDB" id="6103557at2"/>
<evidence type="ECO:0000313" key="2">
    <source>
        <dbReference type="Proteomes" id="UP000256257"/>
    </source>
</evidence>
<dbReference type="RefSeq" id="WP_115929943.1">
    <property type="nucleotide sequence ID" value="NZ_QNVV01000024.1"/>
</dbReference>
<dbReference type="AlphaFoldDB" id="A0A3D9APW0"/>
<name>A0A3D9APW0_9FLAO</name>
<proteinExistence type="predicted"/>
<dbReference type="EMBL" id="QNVV01000024">
    <property type="protein sequence ID" value="REC43354.1"/>
    <property type="molecule type" value="Genomic_DNA"/>
</dbReference>
<reference evidence="1 2" key="1">
    <citation type="submission" date="2018-06" db="EMBL/GenBank/DDBJ databases">
        <title>Novel Chryseobacterium species.</title>
        <authorList>
            <person name="Newman J."/>
            <person name="Hugo C."/>
            <person name="Oosthuizen L."/>
            <person name="Charimba G."/>
        </authorList>
    </citation>
    <scope>NUCLEOTIDE SEQUENCE [LARGE SCALE GENOMIC DNA]</scope>
    <source>
        <strain evidence="1 2">7_F195</strain>
    </source>
</reference>
<comment type="caution">
    <text evidence="1">The sequence shown here is derived from an EMBL/GenBank/DDBJ whole genome shotgun (WGS) entry which is preliminary data.</text>
</comment>
<keyword evidence="2" id="KW-1185">Reference proteome</keyword>
<organism evidence="1 2">
    <name type="scientific">Chryseobacterium pennipullorum</name>
    <dbReference type="NCBI Taxonomy" id="2258963"/>
    <lineage>
        <taxon>Bacteria</taxon>
        <taxon>Pseudomonadati</taxon>
        <taxon>Bacteroidota</taxon>
        <taxon>Flavobacteriia</taxon>
        <taxon>Flavobacteriales</taxon>
        <taxon>Weeksellaceae</taxon>
        <taxon>Chryseobacterium group</taxon>
        <taxon>Chryseobacterium</taxon>
    </lineage>
</organism>
<accession>A0A3D9APW0</accession>
<dbReference type="Proteomes" id="UP000256257">
    <property type="component" value="Unassembled WGS sequence"/>
</dbReference>
<sequence length="222" mass="25998">MITEYQLHSKEINELTFEEMAFIHLNNSHGPIMLKKYILRSTLSFARQNVLQALTNDYSKQLMPYITLCSILDQLGICYDRTDKPEPKFGNGLKRALVQYAELEENDDLIDTIYALRNGLLHNISLTSFDIKKEKYYRFRYNSDISTVYKKAEEEWNGSYETLDTNPEKFTTHINVELLKDLVFSCINNADLLNQESLLKLRLEGGVRQLFFDYILSIKKLQ</sequence>
<gene>
    <name evidence="1" type="ORF">DRF67_19315</name>
</gene>
<protein>
    <submittedName>
        <fullName evidence="1">Uncharacterized protein</fullName>
    </submittedName>
</protein>
<evidence type="ECO:0000313" key="1">
    <source>
        <dbReference type="EMBL" id="REC43354.1"/>
    </source>
</evidence>